<evidence type="ECO:0000256" key="1">
    <source>
        <dbReference type="ARBA" id="ARBA00004651"/>
    </source>
</evidence>
<dbReference type="STRING" id="177437.HRM2_36680"/>
<evidence type="ECO:0000256" key="7">
    <source>
        <dbReference type="SAM" id="Phobius"/>
    </source>
</evidence>
<feature type="transmembrane region" description="Helical" evidence="7">
    <location>
        <begin position="16"/>
        <end position="33"/>
    </location>
</feature>
<dbReference type="Proteomes" id="UP000000442">
    <property type="component" value="Chromosome"/>
</dbReference>
<dbReference type="InterPro" id="IPR002898">
    <property type="entry name" value="MotA_ExbB_proton_chnl"/>
</dbReference>
<evidence type="ECO:0000259" key="8">
    <source>
        <dbReference type="Pfam" id="PF01618"/>
    </source>
</evidence>
<feature type="transmembrane region" description="Helical" evidence="7">
    <location>
        <begin position="39"/>
        <end position="61"/>
    </location>
</feature>
<dbReference type="GO" id="GO:0005886">
    <property type="term" value="C:plasma membrane"/>
    <property type="evidence" value="ECO:0007669"/>
    <property type="project" value="UniProtKB-SubCell"/>
</dbReference>
<keyword evidence="6" id="KW-0813">Transport</keyword>
<evidence type="ECO:0000313" key="9">
    <source>
        <dbReference type="EMBL" id="ACN16726.1"/>
    </source>
</evidence>
<dbReference type="RefSeq" id="WP_015905475.1">
    <property type="nucleotide sequence ID" value="NC_012108.1"/>
</dbReference>
<feature type="transmembrane region" description="Helical" evidence="7">
    <location>
        <begin position="162"/>
        <end position="182"/>
    </location>
</feature>
<feature type="transmembrane region" description="Helical" evidence="7">
    <location>
        <begin position="194"/>
        <end position="217"/>
    </location>
</feature>
<evidence type="ECO:0000256" key="4">
    <source>
        <dbReference type="ARBA" id="ARBA00022989"/>
    </source>
</evidence>
<dbReference type="GO" id="GO:0006935">
    <property type="term" value="P:chemotaxis"/>
    <property type="evidence" value="ECO:0007669"/>
    <property type="project" value="InterPro"/>
</dbReference>
<dbReference type="eggNOG" id="COG1291">
    <property type="taxonomic scope" value="Bacteria"/>
</dbReference>
<evidence type="ECO:0000256" key="5">
    <source>
        <dbReference type="ARBA" id="ARBA00023136"/>
    </source>
</evidence>
<comment type="similarity">
    <text evidence="6">Belongs to the exbB/tolQ family.</text>
</comment>
<dbReference type="InterPro" id="IPR047055">
    <property type="entry name" value="MotA-like"/>
</dbReference>
<sequence>MDDSSARSFLEHGKQNIWGLIVCFSLFLMGFAIHGNTGLYLNLSGFVIVMGGTFGATLISYRMERLVILVRVLWASYTREMRNPDDIVEILVDLSVKRRLKGLLSLQRDEGETTIVFLRQAIGFMVDGFSPAQIRESLNAEMFFFRLRREETSRVLQTMAEVAPAFGLVGSVVGLIGTIAGVGDSAMIMSTVPIALTSTLYGIVLANFFFLPFAANIRERTAKELMLQKIITEGVAAIAGDLHPRMLERKLKSFLTPSARKGELISLEKIRQRFEIRGQEDEANGDETVESREEVLEI</sequence>
<dbReference type="KEGG" id="dat:HRM2_36680"/>
<evidence type="ECO:0000256" key="3">
    <source>
        <dbReference type="ARBA" id="ARBA00022692"/>
    </source>
</evidence>
<comment type="subcellular location">
    <subcellularLocation>
        <location evidence="1">Cell membrane</location>
        <topology evidence="1">Multi-pass membrane protein</topology>
    </subcellularLocation>
    <subcellularLocation>
        <location evidence="6">Membrane</location>
        <topology evidence="6">Multi-pass membrane protein</topology>
    </subcellularLocation>
</comment>
<proteinExistence type="inferred from homology"/>
<dbReference type="OrthoDB" id="9806929at2"/>
<evidence type="ECO:0000313" key="10">
    <source>
        <dbReference type="Proteomes" id="UP000000442"/>
    </source>
</evidence>
<protein>
    <submittedName>
        <fullName evidence="9">MotA3</fullName>
    </submittedName>
</protein>
<dbReference type="AlphaFoldDB" id="C0QA08"/>
<evidence type="ECO:0000256" key="2">
    <source>
        <dbReference type="ARBA" id="ARBA00022475"/>
    </source>
</evidence>
<organism evidence="9 10">
    <name type="scientific">Desulforapulum autotrophicum (strain ATCC 43914 / DSM 3382 / VKM B-1955 / HRM2)</name>
    <name type="common">Desulfobacterium autotrophicum</name>
    <dbReference type="NCBI Taxonomy" id="177437"/>
    <lineage>
        <taxon>Bacteria</taxon>
        <taxon>Pseudomonadati</taxon>
        <taxon>Thermodesulfobacteriota</taxon>
        <taxon>Desulfobacteria</taxon>
        <taxon>Desulfobacterales</taxon>
        <taxon>Desulfobacteraceae</taxon>
        <taxon>Desulforapulum</taxon>
    </lineage>
</organism>
<keyword evidence="5 7" id="KW-0472">Membrane</keyword>
<dbReference type="EMBL" id="CP001087">
    <property type="protein sequence ID" value="ACN16726.1"/>
    <property type="molecule type" value="Genomic_DNA"/>
</dbReference>
<feature type="domain" description="MotA/TolQ/ExbB proton channel" evidence="8">
    <location>
        <begin position="117"/>
        <end position="225"/>
    </location>
</feature>
<evidence type="ECO:0000256" key="6">
    <source>
        <dbReference type="RuleBase" id="RU004057"/>
    </source>
</evidence>
<keyword evidence="6" id="KW-0653">Protein transport</keyword>
<keyword evidence="4 7" id="KW-1133">Transmembrane helix</keyword>
<dbReference type="HOGENOM" id="CLU_079895_1_0_7"/>
<accession>C0QA08</accession>
<name>C0QA08_DESAH</name>
<dbReference type="PANTHER" id="PTHR30433">
    <property type="entry name" value="CHEMOTAXIS PROTEIN MOTA"/>
    <property type="match status" value="1"/>
</dbReference>
<keyword evidence="10" id="KW-1185">Reference proteome</keyword>
<reference evidence="9 10" key="1">
    <citation type="journal article" date="2009" name="Environ. Microbiol.">
        <title>Genome sequence of Desulfobacterium autotrophicum HRM2, a marine sulfate reducer oxidizing organic carbon completely to carbon dioxide.</title>
        <authorList>
            <person name="Strittmatter A.W."/>
            <person name="Liesegang H."/>
            <person name="Rabus R."/>
            <person name="Decker I."/>
            <person name="Amann J."/>
            <person name="Andres S."/>
            <person name="Henne A."/>
            <person name="Fricke W.F."/>
            <person name="Martinez-Arias R."/>
            <person name="Bartels D."/>
            <person name="Goesmann A."/>
            <person name="Krause L."/>
            <person name="Puehler A."/>
            <person name="Klenk H.P."/>
            <person name="Richter M."/>
            <person name="Schuler M."/>
            <person name="Gloeckner F.O."/>
            <person name="Meyerdierks A."/>
            <person name="Gottschalk G."/>
            <person name="Amann R."/>
        </authorList>
    </citation>
    <scope>NUCLEOTIDE SEQUENCE [LARGE SCALE GENOMIC DNA]</scope>
    <source>
        <strain evidence="10">ATCC 43914 / DSM 3382 / HRM2</strain>
    </source>
</reference>
<dbReference type="GO" id="GO:0015031">
    <property type="term" value="P:protein transport"/>
    <property type="evidence" value="ECO:0007669"/>
    <property type="project" value="UniProtKB-KW"/>
</dbReference>
<dbReference type="GO" id="GO:0071978">
    <property type="term" value="P:bacterial-type flagellum-dependent swarming motility"/>
    <property type="evidence" value="ECO:0007669"/>
    <property type="project" value="InterPro"/>
</dbReference>
<gene>
    <name evidence="9" type="primary">motA3</name>
    <name evidence="9" type="ordered locus">HRM2_36680</name>
</gene>
<keyword evidence="3 7" id="KW-0812">Transmembrane</keyword>
<dbReference type="Pfam" id="PF01618">
    <property type="entry name" value="MotA_ExbB"/>
    <property type="match status" value="1"/>
</dbReference>
<keyword evidence="2" id="KW-1003">Cell membrane</keyword>